<dbReference type="VEuPathDB" id="CryptoDB:Vbra_12274"/>
<dbReference type="InterPro" id="IPR051915">
    <property type="entry name" value="Cellulose_Degrad_GH3"/>
</dbReference>
<dbReference type="Pfam" id="PF01915">
    <property type="entry name" value="Glyco_hydro_3_C"/>
    <property type="match status" value="1"/>
</dbReference>
<dbReference type="Gene3D" id="3.40.50.1700">
    <property type="entry name" value="Glycoside hydrolase family 3 C-terminal domain"/>
    <property type="match status" value="1"/>
</dbReference>
<reference evidence="5 6" key="1">
    <citation type="submission" date="2014-11" db="EMBL/GenBank/DDBJ databases">
        <authorList>
            <person name="Zhu J."/>
            <person name="Qi W."/>
            <person name="Song R."/>
        </authorList>
    </citation>
    <scope>NUCLEOTIDE SEQUENCE [LARGE SCALE GENOMIC DNA]</scope>
</reference>
<dbReference type="Proteomes" id="UP000041254">
    <property type="component" value="Unassembled WGS sequence"/>
</dbReference>
<keyword evidence="1" id="KW-0378">Hydrolase</keyword>
<dbReference type="AlphaFoldDB" id="A0A0G4EL21"/>
<dbReference type="PROSITE" id="PS50948">
    <property type="entry name" value="PAN"/>
    <property type="match status" value="1"/>
</dbReference>
<proteinExistence type="predicted"/>
<accession>A0A0G4EL21</accession>
<feature type="chain" id="PRO_5005187273" description="Apple domain-containing protein" evidence="3">
    <location>
        <begin position="19"/>
        <end position="1021"/>
    </location>
</feature>
<dbReference type="InterPro" id="IPR001764">
    <property type="entry name" value="Glyco_hydro_3_N"/>
</dbReference>
<dbReference type="InterPro" id="IPR036962">
    <property type="entry name" value="Glyco_hydro_3_N_sf"/>
</dbReference>
<dbReference type="PANTHER" id="PTHR30620:SF77">
    <property type="entry name" value="LYSOSOMAL BETA GLUCOSIDASE-LIKE"/>
    <property type="match status" value="1"/>
</dbReference>
<dbReference type="EMBL" id="CDMY01000255">
    <property type="protein sequence ID" value="CEL97689.1"/>
    <property type="molecule type" value="Genomic_DNA"/>
</dbReference>
<keyword evidence="3" id="KW-0732">Signal</keyword>
<name>A0A0G4EL21_VITBC</name>
<dbReference type="InterPro" id="IPR003609">
    <property type="entry name" value="Pan_app"/>
</dbReference>
<feature type="signal peptide" evidence="3">
    <location>
        <begin position="1"/>
        <end position="18"/>
    </location>
</feature>
<organism evidence="5 6">
    <name type="scientific">Vitrella brassicaformis (strain CCMP3155)</name>
    <dbReference type="NCBI Taxonomy" id="1169540"/>
    <lineage>
        <taxon>Eukaryota</taxon>
        <taxon>Sar</taxon>
        <taxon>Alveolata</taxon>
        <taxon>Colpodellida</taxon>
        <taxon>Vitrellaceae</taxon>
        <taxon>Vitrella</taxon>
    </lineage>
</organism>
<dbReference type="InParanoid" id="A0A0G4EL21"/>
<evidence type="ECO:0000256" key="1">
    <source>
        <dbReference type="ARBA" id="ARBA00022801"/>
    </source>
</evidence>
<feature type="domain" description="Apple" evidence="4">
    <location>
        <begin position="31"/>
        <end position="110"/>
    </location>
</feature>
<keyword evidence="6" id="KW-1185">Reference proteome</keyword>
<dbReference type="Pfam" id="PF14295">
    <property type="entry name" value="PAN_4"/>
    <property type="match status" value="3"/>
</dbReference>
<evidence type="ECO:0000259" key="4">
    <source>
        <dbReference type="PROSITE" id="PS50948"/>
    </source>
</evidence>
<dbReference type="STRING" id="1169540.A0A0G4EL21"/>
<dbReference type="SUPFAM" id="SSF52279">
    <property type="entry name" value="Beta-D-glucan exohydrolase, C-terminal domain"/>
    <property type="match status" value="1"/>
</dbReference>
<evidence type="ECO:0000256" key="2">
    <source>
        <dbReference type="ARBA" id="ARBA00023295"/>
    </source>
</evidence>
<evidence type="ECO:0000256" key="3">
    <source>
        <dbReference type="SAM" id="SignalP"/>
    </source>
</evidence>
<sequence length="1021" mass="111027">MRRALVWLALGLLHSAAAQRPPDPPPNQASCGTVEEGSLLLGTSLRVAKGKDAPDLAACRAACAAEPQCYGFTFIETPAKQDTQCQLKRAGARRSAYSGEGTTVASEIPCRAADTAADATTTTSSSEASAEKVVVSQGAADPECYWSEKYIKGSAVWPHERSGAGIASPRHCQLKCQAHLECHSWTLHYEEGCLMWEEDIDVDTDQDRVINKIYSISGPKYCNDTAGVIGGCLEESCEYPDNSTTVIEYTNIATPWRCQFTCMLTDNCTGFSFDYEETSCALKKELLEAEKVLGGDVPRHKVCGPKTCDMWPASMKNSIYQSTPMEDYIDGLLAKMTTEQKIGQMVLTPDAFYSPEAQLEAYQVNVLWGPGYKLDDPITDLQKHFDAIYYLSASDAEGTRPAIPSIVAVDAVHGAAMAKGSTMFPHNIGLGCANDTALMKRIGLITAIELTAVGADWTLAPMTAVTMDVRWGRTFESFSMDGFTVSRLAEAFLLGLQGDPTDEEDFLRGRHVPGMCKHFLADGAPMGGFTDGDADIDEEELIRVHAEPFKGCMRAGMVTTMPSFNDVNGWEMHQNGYLLNDVLKGKLGFDGVVLSDWNAHQQINGCVWDADDCPIAVNAGVDMFLIAVGGGSHWTSFVEKTLARVTKTKDITEDRINDAAKRILRMKARMGLIGPSPTRVNPAARPGAAEILEVMGNPRHLAIAQDAVRKSAVLLKNNPTNRTQERALPLKGDMKVLLAGKGEEKYLQLGAWSLDWQGQEDDELLEYASSLKDALTEHLTAGGGSLTFDADGEEANDDDFDAIILVMAEHPYAEVEGDLMDLSLMHKRATGRTNNFGKELLYKEDWDRLVTLRSKAPTTPVIIILYTGRPLYVNAELNMADAFISAWLPGTMAGEGLVDLIFRRDVATPTLTVVDGEEAKETGGTPAPADFTAKLSFNWPAHPCQSQGAVGDGQIPLFPFGHGLSYAAMDKDSNGTSTVVGVLDEVDLDLCKRTECWDLDCNLGQYVGTNNQPVWLPQTND</sequence>
<dbReference type="GO" id="GO:0008422">
    <property type="term" value="F:beta-glucosidase activity"/>
    <property type="evidence" value="ECO:0007669"/>
    <property type="project" value="TreeGrafter"/>
</dbReference>
<dbReference type="PANTHER" id="PTHR30620">
    <property type="entry name" value="PERIPLASMIC BETA-GLUCOSIDASE-RELATED"/>
    <property type="match status" value="1"/>
</dbReference>
<dbReference type="Pfam" id="PF00933">
    <property type="entry name" value="Glyco_hydro_3"/>
    <property type="match status" value="1"/>
</dbReference>
<dbReference type="InterPro" id="IPR036881">
    <property type="entry name" value="Glyco_hydro_3_C_sf"/>
</dbReference>
<evidence type="ECO:0000313" key="6">
    <source>
        <dbReference type="Proteomes" id="UP000041254"/>
    </source>
</evidence>
<dbReference type="GO" id="GO:0009251">
    <property type="term" value="P:glucan catabolic process"/>
    <property type="evidence" value="ECO:0007669"/>
    <property type="project" value="TreeGrafter"/>
</dbReference>
<dbReference type="InterPro" id="IPR017853">
    <property type="entry name" value="GH"/>
</dbReference>
<dbReference type="Gene3D" id="3.20.20.300">
    <property type="entry name" value="Glycoside hydrolase, family 3, N-terminal domain"/>
    <property type="match status" value="1"/>
</dbReference>
<keyword evidence="2" id="KW-0326">Glycosidase</keyword>
<protein>
    <recommendedName>
        <fullName evidence="4">Apple domain-containing protein</fullName>
    </recommendedName>
</protein>
<dbReference type="PRINTS" id="PR00133">
    <property type="entry name" value="GLHYDRLASE3"/>
</dbReference>
<evidence type="ECO:0000313" key="5">
    <source>
        <dbReference type="EMBL" id="CEL97689.1"/>
    </source>
</evidence>
<dbReference type="PhylomeDB" id="A0A0G4EL21"/>
<dbReference type="SUPFAM" id="SSF51445">
    <property type="entry name" value="(Trans)glycosidases"/>
    <property type="match status" value="1"/>
</dbReference>
<dbReference type="InterPro" id="IPR002772">
    <property type="entry name" value="Glyco_hydro_3_C"/>
</dbReference>
<dbReference type="SUPFAM" id="SSF57414">
    <property type="entry name" value="Hairpin loop containing domain-like"/>
    <property type="match status" value="1"/>
</dbReference>
<dbReference type="Gene3D" id="3.50.4.10">
    <property type="entry name" value="Hepatocyte Growth Factor"/>
    <property type="match status" value="3"/>
</dbReference>
<gene>
    <name evidence="5" type="ORF">Vbra_12274</name>
</gene>
<dbReference type="OrthoDB" id="416222at2759"/>